<proteinExistence type="predicted"/>
<dbReference type="GO" id="GO:0003964">
    <property type="term" value="F:RNA-directed DNA polymerase activity"/>
    <property type="evidence" value="ECO:0007669"/>
    <property type="project" value="UniProtKB-KW"/>
</dbReference>
<keyword evidence="2" id="KW-0695">RNA-directed DNA polymerase</keyword>
<keyword evidence="3" id="KW-1185">Reference proteome</keyword>
<gene>
    <name evidence="2" type="ORF">CTI12_AA371690</name>
</gene>
<name>A0A2U1MK57_ARTAN</name>
<accession>A0A2U1MK57</accession>
<keyword evidence="2" id="KW-0808">Transferase</keyword>
<feature type="region of interest" description="Disordered" evidence="1">
    <location>
        <begin position="87"/>
        <end position="106"/>
    </location>
</feature>
<comment type="caution">
    <text evidence="2">The sequence shown here is derived from an EMBL/GenBank/DDBJ whole genome shotgun (WGS) entry which is preliminary data.</text>
</comment>
<evidence type="ECO:0000313" key="2">
    <source>
        <dbReference type="EMBL" id="PWA61653.1"/>
    </source>
</evidence>
<reference evidence="2 3" key="1">
    <citation type="journal article" date="2018" name="Mol. Plant">
        <title>The genome of Artemisia annua provides insight into the evolution of Asteraceae family and artemisinin biosynthesis.</title>
        <authorList>
            <person name="Shen Q."/>
            <person name="Zhang L."/>
            <person name="Liao Z."/>
            <person name="Wang S."/>
            <person name="Yan T."/>
            <person name="Shi P."/>
            <person name="Liu M."/>
            <person name="Fu X."/>
            <person name="Pan Q."/>
            <person name="Wang Y."/>
            <person name="Lv Z."/>
            <person name="Lu X."/>
            <person name="Zhang F."/>
            <person name="Jiang W."/>
            <person name="Ma Y."/>
            <person name="Chen M."/>
            <person name="Hao X."/>
            <person name="Li L."/>
            <person name="Tang Y."/>
            <person name="Lv G."/>
            <person name="Zhou Y."/>
            <person name="Sun X."/>
            <person name="Brodelius P.E."/>
            <person name="Rose J.K.C."/>
            <person name="Tang K."/>
        </authorList>
    </citation>
    <scope>NUCLEOTIDE SEQUENCE [LARGE SCALE GENOMIC DNA]</scope>
    <source>
        <strain evidence="3">cv. Huhao1</strain>
        <tissue evidence="2">Leaf</tissue>
    </source>
</reference>
<protein>
    <submittedName>
        <fullName evidence="2">Reverse transcriptase domain, Reverse transcriptase zinc-binding domain protein</fullName>
    </submittedName>
</protein>
<evidence type="ECO:0000313" key="3">
    <source>
        <dbReference type="Proteomes" id="UP000245207"/>
    </source>
</evidence>
<sequence>MGSQVAFAGTNLKSTLVEGVNNTYSSPIAACEKPCDDGVLLGNSGHDDTLKDPPSQQHVLSLVETDFSKPNVDTLVIDTNVKEQDSASTSFNASTSNNKSQVSVLEDSNDEVDEVLEMEGGGFLNDMEDYYDGYDDQVVLPDKLQAICDQFDIRLNTCHSIIQCLVFGAAVYFIWQERNFRTFRNEFRTEEHVFKIIVDTVRHKLMGLRIKRSCEVEKAMAIWKLSVNGSNGSGRMGFDDEIDGVI</sequence>
<dbReference type="AlphaFoldDB" id="A0A2U1MK57"/>
<feature type="compositionally biased region" description="Low complexity" evidence="1">
    <location>
        <begin position="87"/>
        <end position="100"/>
    </location>
</feature>
<dbReference type="EMBL" id="PKPP01005053">
    <property type="protein sequence ID" value="PWA61653.1"/>
    <property type="molecule type" value="Genomic_DNA"/>
</dbReference>
<organism evidence="2 3">
    <name type="scientific">Artemisia annua</name>
    <name type="common">Sweet wormwood</name>
    <dbReference type="NCBI Taxonomy" id="35608"/>
    <lineage>
        <taxon>Eukaryota</taxon>
        <taxon>Viridiplantae</taxon>
        <taxon>Streptophyta</taxon>
        <taxon>Embryophyta</taxon>
        <taxon>Tracheophyta</taxon>
        <taxon>Spermatophyta</taxon>
        <taxon>Magnoliopsida</taxon>
        <taxon>eudicotyledons</taxon>
        <taxon>Gunneridae</taxon>
        <taxon>Pentapetalae</taxon>
        <taxon>asterids</taxon>
        <taxon>campanulids</taxon>
        <taxon>Asterales</taxon>
        <taxon>Asteraceae</taxon>
        <taxon>Asteroideae</taxon>
        <taxon>Anthemideae</taxon>
        <taxon>Artemisiinae</taxon>
        <taxon>Artemisia</taxon>
    </lineage>
</organism>
<dbReference type="Proteomes" id="UP000245207">
    <property type="component" value="Unassembled WGS sequence"/>
</dbReference>
<keyword evidence="2" id="KW-0548">Nucleotidyltransferase</keyword>
<evidence type="ECO:0000256" key="1">
    <source>
        <dbReference type="SAM" id="MobiDB-lite"/>
    </source>
</evidence>